<name>A0ABS5TWK6_9CELL</name>
<comment type="caution">
    <text evidence="3">The sequence shown here is derived from an EMBL/GenBank/DDBJ whole genome shotgun (WGS) entry which is preliminary data.</text>
</comment>
<keyword evidence="2" id="KW-0378">Hydrolase</keyword>
<evidence type="ECO:0000313" key="3">
    <source>
        <dbReference type="EMBL" id="MBT0993544.1"/>
    </source>
</evidence>
<dbReference type="Gene3D" id="3.10.450.30">
    <property type="entry name" value="Microbial ribonucleases"/>
    <property type="match status" value="1"/>
</dbReference>
<dbReference type="Pfam" id="PF00545">
    <property type="entry name" value="Ribonuclease"/>
    <property type="match status" value="1"/>
</dbReference>
<dbReference type="RefSeq" id="WP_214347269.1">
    <property type="nucleotide sequence ID" value="NZ_JAHBOH010000001.1"/>
</dbReference>
<evidence type="ECO:0000313" key="4">
    <source>
        <dbReference type="Proteomes" id="UP000722125"/>
    </source>
</evidence>
<dbReference type="EMBL" id="JAHBOH010000001">
    <property type="protein sequence ID" value="MBT0993544.1"/>
    <property type="molecule type" value="Genomic_DNA"/>
</dbReference>
<sequence>MDDGRNGSQILPQSGEGGLLTCEEWDVNPYTKGVDRGSERIVTGSDGSTYYTSDHYISFTQSWRGD</sequence>
<dbReference type="Proteomes" id="UP000722125">
    <property type="component" value="Unassembled WGS sequence"/>
</dbReference>
<gene>
    <name evidence="3" type="ORF">KIN34_04500</name>
</gene>
<protein>
    <submittedName>
        <fullName evidence="3">Uncharacterized protein</fullName>
    </submittedName>
</protein>
<keyword evidence="4" id="KW-1185">Reference proteome</keyword>
<dbReference type="InterPro" id="IPR000026">
    <property type="entry name" value="N1-like"/>
</dbReference>
<evidence type="ECO:0000256" key="1">
    <source>
        <dbReference type="ARBA" id="ARBA00022722"/>
    </source>
</evidence>
<dbReference type="InterPro" id="IPR016191">
    <property type="entry name" value="Ribonuclease/ribotoxin"/>
</dbReference>
<organism evidence="3 4">
    <name type="scientific">Cellulomonas fulva</name>
    <dbReference type="NCBI Taxonomy" id="2835530"/>
    <lineage>
        <taxon>Bacteria</taxon>
        <taxon>Bacillati</taxon>
        <taxon>Actinomycetota</taxon>
        <taxon>Actinomycetes</taxon>
        <taxon>Micrococcales</taxon>
        <taxon>Cellulomonadaceae</taxon>
        <taxon>Cellulomonas</taxon>
    </lineage>
</organism>
<dbReference type="SUPFAM" id="SSF53933">
    <property type="entry name" value="Microbial ribonucleases"/>
    <property type="match status" value="1"/>
</dbReference>
<reference evidence="3 4" key="1">
    <citation type="submission" date="2021-05" db="EMBL/GenBank/DDBJ databases">
        <title>Description of Cellulomonas sp. DKR-3 sp. nov.</title>
        <authorList>
            <person name="Dahal R.H."/>
            <person name="Chaudhary D.K."/>
        </authorList>
    </citation>
    <scope>NUCLEOTIDE SEQUENCE [LARGE SCALE GENOMIC DNA]</scope>
    <source>
        <strain evidence="3 4">DKR-3</strain>
    </source>
</reference>
<proteinExistence type="predicted"/>
<accession>A0ABS5TWK6</accession>
<evidence type="ECO:0000256" key="2">
    <source>
        <dbReference type="ARBA" id="ARBA00022801"/>
    </source>
</evidence>
<keyword evidence="1" id="KW-0540">Nuclease</keyword>